<dbReference type="PROSITE" id="PS51081">
    <property type="entry name" value="ZF_SIAH"/>
    <property type="match status" value="1"/>
</dbReference>
<accession>H2ZYH9</accession>
<dbReference type="Gene3D" id="3.30.40.10">
    <property type="entry name" value="Zinc/RING finger domain, C3HC4 (zinc finger)"/>
    <property type="match status" value="3"/>
</dbReference>
<reference evidence="9" key="1">
    <citation type="submission" date="2011-08" db="EMBL/GenBank/DDBJ databases">
        <title>The draft genome of Latimeria chalumnae.</title>
        <authorList>
            <person name="Di Palma F."/>
            <person name="Alfoldi J."/>
            <person name="Johnson J."/>
            <person name="Berlin A."/>
            <person name="Gnerre S."/>
            <person name="Jaffe D."/>
            <person name="MacCallum I."/>
            <person name="Young S."/>
            <person name="Walker B.J."/>
            <person name="Lander E."/>
            <person name="Lindblad-Toh K."/>
        </authorList>
    </citation>
    <scope>NUCLEOTIDE SEQUENCE [LARGE SCALE GENOMIC DNA]</scope>
    <source>
        <strain evidence="9">Wild caught</strain>
    </source>
</reference>
<dbReference type="PROSITE" id="PS00518">
    <property type="entry name" value="ZF_RING_1"/>
    <property type="match status" value="1"/>
</dbReference>
<dbReference type="Pfam" id="PF02176">
    <property type="entry name" value="zf-TRAF"/>
    <property type="match status" value="1"/>
</dbReference>
<dbReference type="OMA" id="RSACHHI"/>
<dbReference type="PANTHER" id="PTHR10131">
    <property type="entry name" value="TNF RECEPTOR ASSOCIATED FACTOR"/>
    <property type="match status" value="1"/>
</dbReference>
<evidence type="ECO:0000259" key="7">
    <source>
        <dbReference type="PROSITE" id="PS51081"/>
    </source>
</evidence>
<dbReference type="InterPro" id="IPR001841">
    <property type="entry name" value="Znf_RING"/>
</dbReference>
<dbReference type="CDD" id="cd16547">
    <property type="entry name" value="RING-HC_RNF151"/>
    <property type="match status" value="1"/>
</dbReference>
<evidence type="ECO:0000313" key="8">
    <source>
        <dbReference type="Ensembl" id="ENSLACP00000002450.1"/>
    </source>
</evidence>
<organism evidence="8 9">
    <name type="scientific">Latimeria chalumnae</name>
    <name type="common">Coelacanth</name>
    <dbReference type="NCBI Taxonomy" id="7897"/>
    <lineage>
        <taxon>Eukaryota</taxon>
        <taxon>Metazoa</taxon>
        <taxon>Chordata</taxon>
        <taxon>Craniata</taxon>
        <taxon>Vertebrata</taxon>
        <taxon>Euteleostomi</taxon>
        <taxon>Coelacanthiformes</taxon>
        <taxon>Coelacanthidae</taxon>
        <taxon>Latimeria</taxon>
    </lineage>
</organism>
<evidence type="ECO:0000256" key="2">
    <source>
        <dbReference type="ARBA" id="ARBA00022771"/>
    </source>
</evidence>
<protein>
    <submittedName>
        <fullName evidence="8">Ring finger protein 151</fullName>
    </submittedName>
</protein>
<dbReference type="Ensembl" id="ENSLACT00000002470.1">
    <property type="protein sequence ID" value="ENSLACP00000002450.1"/>
    <property type="gene ID" value="ENSLACG00000002187.1"/>
</dbReference>
<dbReference type="PANTHER" id="PTHR10131:SF94">
    <property type="entry name" value="TNF RECEPTOR-ASSOCIATED FACTOR 4"/>
    <property type="match status" value="1"/>
</dbReference>
<dbReference type="InParanoid" id="H2ZYH9"/>
<keyword evidence="9" id="KW-1185">Reference proteome</keyword>
<evidence type="ECO:0000313" key="9">
    <source>
        <dbReference type="Proteomes" id="UP000008672"/>
    </source>
</evidence>
<dbReference type="InterPro" id="IPR003613">
    <property type="entry name" value="Ubox_domain"/>
</dbReference>
<keyword evidence="1 4" id="KW-0479">Metal-binding</keyword>
<dbReference type="EMBL" id="AFYH01262904">
    <property type="status" value="NOT_ANNOTATED_CDS"/>
    <property type="molecule type" value="Genomic_DNA"/>
</dbReference>
<dbReference type="HOGENOM" id="CLU_076732_3_0_1"/>
<dbReference type="Proteomes" id="UP000008672">
    <property type="component" value="Unassembled WGS sequence"/>
</dbReference>
<dbReference type="GO" id="GO:0016567">
    <property type="term" value="P:protein ubiquitination"/>
    <property type="evidence" value="ECO:0007669"/>
    <property type="project" value="InterPro"/>
</dbReference>
<dbReference type="AlphaFoldDB" id="H2ZYH9"/>
<dbReference type="FunCoup" id="H2ZYH9">
    <property type="interactions" value="3"/>
</dbReference>
<sequence>QSGGYDIDLFVETPDQDFICTVCHGVLKYPVMMSCSHIFCKKCILQWLKRQETCPCCRKDLKGSTLVLMHKLIKMIGRLKIKCKNEVHGCSVTFPLAQREEHVASCQFEMTKCPNEGCTADVLLKDLDAHNQSCQHWKQPCRMGCGTVLTRSNLDEHNCYQELKKEMNAEKETYRTTVAKLRRKIDKMQVVTMKIRRQLNLICDSLDMLDDKESSS</sequence>
<feature type="domain" description="SIAH-type" evidence="7">
    <location>
        <begin position="78"/>
        <end position="136"/>
    </location>
</feature>
<dbReference type="GeneTree" id="ENSGT00530000063647"/>
<dbReference type="eggNOG" id="KOG0297">
    <property type="taxonomic scope" value="Eukaryota"/>
</dbReference>
<feature type="domain" description="TRAF-type" evidence="6">
    <location>
        <begin position="102"/>
        <end position="145"/>
    </location>
</feature>
<feature type="domain" description="RING-type" evidence="5">
    <location>
        <begin position="20"/>
        <end position="58"/>
    </location>
</feature>
<proteinExistence type="predicted"/>
<reference evidence="8" key="2">
    <citation type="submission" date="2025-08" db="UniProtKB">
        <authorList>
            <consortium name="Ensembl"/>
        </authorList>
    </citation>
    <scope>IDENTIFICATION</scope>
</reference>
<dbReference type="SUPFAM" id="SSF49599">
    <property type="entry name" value="TRAF domain-like"/>
    <property type="match status" value="1"/>
</dbReference>
<dbReference type="SMART" id="SM00504">
    <property type="entry name" value="Ubox"/>
    <property type="match status" value="1"/>
</dbReference>
<evidence type="ECO:0000259" key="6">
    <source>
        <dbReference type="PROSITE" id="PS50145"/>
    </source>
</evidence>
<feature type="zinc finger region" description="TRAF-type" evidence="4">
    <location>
        <begin position="102"/>
        <end position="145"/>
    </location>
</feature>
<reference evidence="8" key="3">
    <citation type="submission" date="2025-09" db="UniProtKB">
        <authorList>
            <consortium name="Ensembl"/>
        </authorList>
    </citation>
    <scope>IDENTIFICATION</scope>
</reference>
<dbReference type="InterPro" id="IPR001293">
    <property type="entry name" value="Znf_TRAF"/>
</dbReference>
<dbReference type="EMBL" id="AFYH01262903">
    <property type="status" value="NOT_ANNOTATED_CDS"/>
    <property type="molecule type" value="Genomic_DNA"/>
</dbReference>
<dbReference type="Pfam" id="PF13923">
    <property type="entry name" value="zf-C3HC4_2"/>
    <property type="match status" value="1"/>
</dbReference>
<dbReference type="InterPro" id="IPR017907">
    <property type="entry name" value="Znf_RING_CS"/>
</dbReference>
<dbReference type="SUPFAM" id="SSF57850">
    <property type="entry name" value="RING/U-box"/>
    <property type="match status" value="1"/>
</dbReference>
<keyword evidence="2 4" id="KW-0863">Zinc-finger</keyword>
<evidence type="ECO:0000256" key="1">
    <source>
        <dbReference type="ARBA" id="ARBA00022723"/>
    </source>
</evidence>
<evidence type="ECO:0000256" key="4">
    <source>
        <dbReference type="PROSITE-ProRule" id="PRU00207"/>
    </source>
</evidence>
<evidence type="ECO:0000259" key="5">
    <source>
        <dbReference type="PROSITE" id="PS50089"/>
    </source>
</evidence>
<dbReference type="InterPro" id="IPR013083">
    <property type="entry name" value="Znf_RING/FYVE/PHD"/>
</dbReference>
<dbReference type="GO" id="GO:0008270">
    <property type="term" value="F:zinc ion binding"/>
    <property type="evidence" value="ECO:0007669"/>
    <property type="project" value="UniProtKB-KW"/>
</dbReference>
<evidence type="ECO:0000256" key="3">
    <source>
        <dbReference type="ARBA" id="ARBA00022833"/>
    </source>
</evidence>
<dbReference type="STRING" id="7897.ENSLACP00000002450"/>
<dbReference type="InterPro" id="IPR013010">
    <property type="entry name" value="Znf_SIAH"/>
</dbReference>
<dbReference type="SMART" id="SM00184">
    <property type="entry name" value="RING"/>
    <property type="match status" value="1"/>
</dbReference>
<dbReference type="PROSITE" id="PS50145">
    <property type="entry name" value="ZF_TRAF"/>
    <property type="match status" value="1"/>
</dbReference>
<dbReference type="PROSITE" id="PS50089">
    <property type="entry name" value="ZF_RING_2"/>
    <property type="match status" value="1"/>
</dbReference>
<dbReference type="GO" id="GO:0004842">
    <property type="term" value="F:ubiquitin-protein transferase activity"/>
    <property type="evidence" value="ECO:0007669"/>
    <property type="project" value="InterPro"/>
</dbReference>
<dbReference type="EMBL" id="AFYH01262902">
    <property type="status" value="NOT_ANNOTATED_CDS"/>
    <property type="molecule type" value="Genomic_DNA"/>
</dbReference>
<name>H2ZYH9_LATCH</name>
<keyword evidence="3 4" id="KW-0862">Zinc</keyword>